<gene>
    <name evidence="4" type="ORF">FH715_20065</name>
</gene>
<comment type="caution">
    <text evidence="4">The sequence shown here is derived from an EMBL/GenBank/DDBJ whole genome shotgun (WGS) entry which is preliminary data.</text>
</comment>
<dbReference type="InterPro" id="IPR000182">
    <property type="entry name" value="GNAT_dom"/>
</dbReference>
<evidence type="ECO:0000256" key="2">
    <source>
        <dbReference type="ARBA" id="ARBA00023315"/>
    </source>
</evidence>
<dbReference type="Proteomes" id="UP000311713">
    <property type="component" value="Unassembled WGS sequence"/>
</dbReference>
<reference evidence="4 5" key="1">
    <citation type="submission" date="2019-06" db="EMBL/GenBank/DDBJ databases">
        <title>Draft genome of Streptomyces sedi sp. JCM16909.</title>
        <authorList>
            <person name="Klykleung N."/>
            <person name="Tanasupawat S."/>
            <person name="Kudo T."/>
            <person name="Yuki M."/>
            <person name="Ohkuma M."/>
        </authorList>
    </citation>
    <scope>NUCLEOTIDE SEQUENCE [LARGE SCALE GENOMIC DNA]</scope>
    <source>
        <strain evidence="4 5">JCM 16909</strain>
    </source>
</reference>
<dbReference type="OrthoDB" id="3371202at2"/>
<dbReference type="CDD" id="cd04301">
    <property type="entry name" value="NAT_SF"/>
    <property type="match status" value="1"/>
</dbReference>
<evidence type="ECO:0000259" key="3">
    <source>
        <dbReference type="PROSITE" id="PS51186"/>
    </source>
</evidence>
<dbReference type="AlphaFoldDB" id="A0A5C4UWU0"/>
<protein>
    <submittedName>
        <fullName evidence="4">GNAT family N-acetyltransferase</fullName>
    </submittedName>
</protein>
<dbReference type="SUPFAM" id="SSF55729">
    <property type="entry name" value="Acyl-CoA N-acyltransferases (Nat)"/>
    <property type="match status" value="1"/>
</dbReference>
<keyword evidence="2" id="KW-0012">Acyltransferase</keyword>
<dbReference type="PANTHER" id="PTHR43877">
    <property type="entry name" value="AMINOALKYLPHOSPHONATE N-ACETYLTRANSFERASE-RELATED-RELATED"/>
    <property type="match status" value="1"/>
</dbReference>
<dbReference type="EMBL" id="VDGT01000016">
    <property type="protein sequence ID" value="TNM27706.1"/>
    <property type="molecule type" value="Genomic_DNA"/>
</dbReference>
<dbReference type="GO" id="GO:0016747">
    <property type="term" value="F:acyltransferase activity, transferring groups other than amino-acyl groups"/>
    <property type="evidence" value="ECO:0007669"/>
    <property type="project" value="InterPro"/>
</dbReference>
<dbReference type="PANTHER" id="PTHR43877:SF2">
    <property type="entry name" value="AMINOALKYLPHOSPHONATE N-ACETYLTRANSFERASE-RELATED"/>
    <property type="match status" value="1"/>
</dbReference>
<keyword evidence="5" id="KW-1185">Reference proteome</keyword>
<sequence>MRRDVLGWTARRTVARREGAVVEARGDGGTGLNVLRVDGAELLRWRAGVRRVYAAAFTGPPWNEDESRADAFVRRLPDEVRRPGFVAALARDGERVLGFATAVTTPEVFPEDRSYGKAAATLGAARTRALLCGGREVNDLAVDPAAGGRGVGRALLAAMTRDAPMGRCWLLTHLVAEPARAFYRRLGWVEVAPPHASEETDVVVFLAPTHPGRDSVTG</sequence>
<organism evidence="4 5">
    <name type="scientific">Streptomyces sedi</name>
    <dbReference type="NCBI Taxonomy" id="555059"/>
    <lineage>
        <taxon>Bacteria</taxon>
        <taxon>Bacillati</taxon>
        <taxon>Actinomycetota</taxon>
        <taxon>Actinomycetes</taxon>
        <taxon>Kitasatosporales</taxon>
        <taxon>Streptomycetaceae</taxon>
        <taxon>Streptomyces</taxon>
    </lineage>
</organism>
<accession>A0A5C4UWU0</accession>
<dbReference type="InterPro" id="IPR016181">
    <property type="entry name" value="Acyl_CoA_acyltransferase"/>
</dbReference>
<proteinExistence type="predicted"/>
<dbReference type="PROSITE" id="PS51186">
    <property type="entry name" value="GNAT"/>
    <property type="match status" value="1"/>
</dbReference>
<dbReference type="InterPro" id="IPR050832">
    <property type="entry name" value="Bact_Acetyltransf"/>
</dbReference>
<dbReference type="Pfam" id="PF13508">
    <property type="entry name" value="Acetyltransf_7"/>
    <property type="match status" value="1"/>
</dbReference>
<keyword evidence="1 4" id="KW-0808">Transferase</keyword>
<name>A0A5C4UWU0_9ACTN</name>
<evidence type="ECO:0000256" key="1">
    <source>
        <dbReference type="ARBA" id="ARBA00022679"/>
    </source>
</evidence>
<evidence type="ECO:0000313" key="4">
    <source>
        <dbReference type="EMBL" id="TNM27706.1"/>
    </source>
</evidence>
<evidence type="ECO:0000313" key="5">
    <source>
        <dbReference type="Proteomes" id="UP000311713"/>
    </source>
</evidence>
<dbReference type="Gene3D" id="3.40.630.30">
    <property type="match status" value="1"/>
</dbReference>
<feature type="domain" description="N-acetyltransferase" evidence="3">
    <location>
        <begin position="32"/>
        <end position="211"/>
    </location>
</feature>